<comment type="similarity">
    <text evidence="2">Belongs to the ustYa family.</text>
</comment>
<dbReference type="Proteomes" id="UP000490939">
    <property type="component" value="Unassembled WGS sequence"/>
</dbReference>
<protein>
    <recommendedName>
        <fullName evidence="5">Tat pathway signal sequence</fullName>
    </recommendedName>
</protein>
<evidence type="ECO:0008006" key="5">
    <source>
        <dbReference type="Google" id="ProtNLM"/>
    </source>
</evidence>
<comment type="caution">
    <text evidence="3">The sequence shown here is derived from an EMBL/GenBank/DDBJ whole genome shotgun (WGS) entry which is preliminary data.</text>
</comment>
<evidence type="ECO:0000313" key="4">
    <source>
        <dbReference type="Proteomes" id="UP000490939"/>
    </source>
</evidence>
<proteinExistence type="inferred from homology"/>
<dbReference type="PANTHER" id="PTHR33365:SF4">
    <property type="entry name" value="CYCLOCHLOROTINE BIOSYNTHESIS PROTEIN O"/>
    <property type="match status" value="1"/>
</dbReference>
<evidence type="ECO:0000256" key="2">
    <source>
        <dbReference type="ARBA" id="ARBA00035112"/>
    </source>
</evidence>
<evidence type="ECO:0000256" key="1">
    <source>
        <dbReference type="ARBA" id="ARBA00004685"/>
    </source>
</evidence>
<dbReference type="EMBL" id="WNWR01000103">
    <property type="protein sequence ID" value="KAE9991238.1"/>
    <property type="molecule type" value="Genomic_DNA"/>
</dbReference>
<keyword evidence="4" id="KW-1185">Reference proteome</keyword>
<organism evidence="3 4">
    <name type="scientific">Venturia inaequalis</name>
    <name type="common">Apple scab fungus</name>
    <dbReference type="NCBI Taxonomy" id="5025"/>
    <lineage>
        <taxon>Eukaryota</taxon>
        <taxon>Fungi</taxon>
        <taxon>Dikarya</taxon>
        <taxon>Ascomycota</taxon>
        <taxon>Pezizomycotina</taxon>
        <taxon>Dothideomycetes</taxon>
        <taxon>Pleosporomycetidae</taxon>
        <taxon>Venturiales</taxon>
        <taxon>Venturiaceae</taxon>
        <taxon>Venturia</taxon>
    </lineage>
</organism>
<dbReference type="AlphaFoldDB" id="A0A8H3ZCJ3"/>
<accession>A0A8H3ZCJ3</accession>
<reference evidence="3 4" key="1">
    <citation type="submission" date="2019-07" db="EMBL/GenBank/DDBJ databases">
        <title>Venturia inaequalis Genome Resource.</title>
        <authorList>
            <person name="Lichtner F.J."/>
        </authorList>
    </citation>
    <scope>NUCLEOTIDE SEQUENCE [LARGE SCALE GENOMIC DNA]</scope>
    <source>
        <strain evidence="3 4">DMI_063113</strain>
    </source>
</reference>
<comment type="pathway">
    <text evidence="1">Mycotoxin biosynthesis.</text>
</comment>
<dbReference type="Pfam" id="PF11807">
    <property type="entry name" value="UstYa"/>
    <property type="match status" value="1"/>
</dbReference>
<gene>
    <name evidence="3" type="ORF">EG327_000240</name>
</gene>
<dbReference type="InterPro" id="IPR021765">
    <property type="entry name" value="UstYa-like"/>
</dbReference>
<dbReference type="PANTHER" id="PTHR33365">
    <property type="entry name" value="YALI0B05434P"/>
    <property type="match status" value="1"/>
</dbReference>
<dbReference type="GO" id="GO:0043386">
    <property type="term" value="P:mycotoxin biosynthetic process"/>
    <property type="evidence" value="ECO:0007669"/>
    <property type="project" value="InterPro"/>
</dbReference>
<evidence type="ECO:0000313" key="3">
    <source>
        <dbReference type="EMBL" id="KAE9991238.1"/>
    </source>
</evidence>
<name>A0A8H3ZCJ3_VENIN</name>
<sequence length="298" mass="33380">MIQSAAMDFRAKWWKGVQNGQYAPVEMEEGKQQSEAPLEDAAVISKAPSLLVSLETLTRIVCVLMFLAGAGMMWTSRTTTTKTRKYGSDLPKKEAECTKLLSLWSPVLPSVRYEVRDFKESTSNNTIYDGPPSASLEAAWKTLETMPAVMIPDENLILLDRSHIQGFVEAKREGGGIGYVGTVEVFHHLHCLNVVRQYVQRDEYPDGLVPWLFKSNSKQVARDHVTHCIATLREALMCNADLTPYLWFKGKVGEVAKEDFGASHKCKNWDSIVEGVKKHAVDIPKSAFQPGKEHEHSK</sequence>